<dbReference type="PANTHER" id="PTHR45527">
    <property type="entry name" value="NONRIBOSOMAL PEPTIDE SYNTHETASE"/>
    <property type="match status" value="1"/>
</dbReference>
<dbReference type="STRING" id="1965070.A0A3S3NIV7"/>
<feature type="domain" description="AMP-dependent synthetase/ligase" evidence="4">
    <location>
        <begin position="414"/>
        <end position="634"/>
    </location>
</feature>
<dbReference type="Proteomes" id="UP000285301">
    <property type="component" value="Unassembled WGS sequence"/>
</dbReference>
<keyword evidence="1" id="KW-0596">Phosphopantetheine</keyword>
<evidence type="ECO:0000259" key="4">
    <source>
        <dbReference type="Pfam" id="PF00501"/>
    </source>
</evidence>
<comment type="caution">
    <text evidence="6">The sequence shown here is derived from an EMBL/GenBank/DDBJ whole genome shotgun (WGS) entry which is preliminary data.</text>
</comment>
<evidence type="ECO:0000256" key="2">
    <source>
        <dbReference type="ARBA" id="ARBA00022553"/>
    </source>
</evidence>
<feature type="non-terminal residue" evidence="6">
    <location>
        <position position="1"/>
    </location>
</feature>
<dbReference type="InterPro" id="IPR001242">
    <property type="entry name" value="Condensation_dom"/>
</dbReference>
<dbReference type="GO" id="GO:0005737">
    <property type="term" value="C:cytoplasm"/>
    <property type="evidence" value="ECO:0007669"/>
    <property type="project" value="TreeGrafter"/>
</dbReference>
<evidence type="ECO:0000259" key="5">
    <source>
        <dbReference type="Pfam" id="PF00668"/>
    </source>
</evidence>
<reference evidence="6 7" key="1">
    <citation type="journal article" date="2018" name="Gigascience">
        <title>Genomes of trombidid mites reveal novel predicted allergens and laterally-transferred genes associated with secondary metabolism.</title>
        <authorList>
            <person name="Dong X."/>
            <person name="Chaisiri K."/>
            <person name="Xia D."/>
            <person name="Armstrong S.D."/>
            <person name="Fang Y."/>
            <person name="Donnelly M.J."/>
            <person name="Kadowaki T."/>
            <person name="McGarry J.W."/>
            <person name="Darby A.C."/>
            <person name="Makepeace B.L."/>
        </authorList>
    </citation>
    <scope>NUCLEOTIDE SEQUENCE [LARGE SCALE GENOMIC DNA]</scope>
    <source>
        <strain evidence="6">UoL-WK</strain>
    </source>
</reference>
<dbReference type="SUPFAM" id="SSF56801">
    <property type="entry name" value="Acetyl-CoA synthetase-like"/>
    <property type="match status" value="1"/>
</dbReference>
<dbReference type="InterPro" id="IPR020845">
    <property type="entry name" value="AMP-binding_CS"/>
</dbReference>
<dbReference type="SUPFAM" id="SSF52777">
    <property type="entry name" value="CoA-dependent acyltransferases"/>
    <property type="match status" value="1"/>
</dbReference>
<dbReference type="Gene3D" id="3.30.559.30">
    <property type="entry name" value="Nonribosomal peptide synthetase, condensation domain"/>
    <property type="match status" value="1"/>
</dbReference>
<keyword evidence="7" id="KW-1185">Reference proteome</keyword>
<evidence type="ECO:0000256" key="1">
    <source>
        <dbReference type="ARBA" id="ARBA00022450"/>
    </source>
</evidence>
<dbReference type="EMBL" id="NCKU01011903">
    <property type="protein sequence ID" value="RWS00273.1"/>
    <property type="molecule type" value="Genomic_DNA"/>
</dbReference>
<gene>
    <name evidence="6" type="ORF">B4U79_16900</name>
</gene>
<feature type="domain" description="Condensation" evidence="5">
    <location>
        <begin position="53"/>
        <end position="396"/>
    </location>
</feature>
<keyword evidence="2" id="KW-0597">Phosphoprotein</keyword>
<dbReference type="GO" id="GO:0043041">
    <property type="term" value="P:amino acid activation for nonribosomal peptide biosynthetic process"/>
    <property type="evidence" value="ECO:0007669"/>
    <property type="project" value="TreeGrafter"/>
</dbReference>
<sequence>SFLKKVLVAFPMLTRGIGKKSSSGDVFFHISIEKIIEEAIAPLIEVNSLEEAKEAAYRRRPYFKMHVNSPLLRLQVIRITSDNLANLMVVIYLHHIIVDEISLRALEKAIHCFLNDSEFIMENEVNKYAGLMVEINTSLDSVEKQKCLKNFVEKYLVSNSANSCLGFSSETWSPVKTFEAKRNEYKLELDIHKICEQLSIDSFHFYFCCYLLTLKRYLAENNLLVCIPVTKRSHKPTGELGSLFDFILYRYEFKSDHNLKEFMLDVHFKWTNNHPKNFIPLSDVLSYLKHKKQMAGLKMHNAFSFDFKDKNDSHIINITSKHAKFPFFVNICENSNAKLEIKVEWATDIIDESIIENFASSFINTCTKITQNFETLKEVSISSIDVMNQEEKRQILSFNRRIEPIPNYYMHRLFEKHCNENGDKIAVICEERKISYNKLNEMAIVIAAYLLKVIPEEDISKKPIIVMMERNEWIIASILAIWKIGGFFLPISDDMQQKLLQIYADPRMQINIVLTNLNNNFLKIDIPEKLNVIDVRTIFSSGKKYHVKNNQPATSPGEMLAYMFLTSGTTGEPKRCMITHKALSILLESVTRDFKLLEFEVNLLQWIQISFDVFILDLIIGILAVPGTITIIPGPYRQAVFH</sequence>
<accession>A0A3S3NIV7</accession>
<dbReference type="GO" id="GO:0003824">
    <property type="term" value="F:catalytic activity"/>
    <property type="evidence" value="ECO:0007669"/>
    <property type="project" value="InterPro"/>
</dbReference>
<dbReference type="PANTHER" id="PTHR45527:SF1">
    <property type="entry name" value="FATTY ACID SYNTHASE"/>
    <property type="match status" value="1"/>
</dbReference>
<evidence type="ECO:0000313" key="7">
    <source>
        <dbReference type="Proteomes" id="UP000285301"/>
    </source>
</evidence>
<dbReference type="Gene3D" id="3.30.559.10">
    <property type="entry name" value="Chloramphenicol acetyltransferase-like domain"/>
    <property type="match status" value="1"/>
</dbReference>
<name>A0A3S3NIV7_9ACAR</name>
<dbReference type="Pfam" id="PF00501">
    <property type="entry name" value="AMP-binding"/>
    <property type="match status" value="1"/>
</dbReference>
<keyword evidence="3" id="KW-0812">Transmembrane</keyword>
<dbReference type="Pfam" id="PF00668">
    <property type="entry name" value="Condensation"/>
    <property type="match status" value="1"/>
</dbReference>
<dbReference type="InterPro" id="IPR000873">
    <property type="entry name" value="AMP-dep_synth/lig_dom"/>
</dbReference>
<evidence type="ECO:0000313" key="6">
    <source>
        <dbReference type="EMBL" id="RWS00273.1"/>
    </source>
</evidence>
<keyword evidence="3" id="KW-1133">Transmembrane helix</keyword>
<evidence type="ECO:0008006" key="8">
    <source>
        <dbReference type="Google" id="ProtNLM"/>
    </source>
</evidence>
<dbReference type="GO" id="GO:0044550">
    <property type="term" value="P:secondary metabolite biosynthetic process"/>
    <property type="evidence" value="ECO:0007669"/>
    <property type="project" value="TreeGrafter"/>
</dbReference>
<feature type="transmembrane region" description="Helical" evidence="3">
    <location>
        <begin position="613"/>
        <end position="632"/>
    </location>
</feature>
<dbReference type="InterPro" id="IPR042099">
    <property type="entry name" value="ANL_N_sf"/>
</dbReference>
<dbReference type="GO" id="GO:0031177">
    <property type="term" value="F:phosphopantetheine binding"/>
    <property type="evidence" value="ECO:0007669"/>
    <property type="project" value="TreeGrafter"/>
</dbReference>
<organism evidence="6 7">
    <name type="scientific">Dinothrombium tinctorium</name>
    <dbReference type="NCBI Taxonomy" id="1965070"/>
    <lineage>
        <taxon>Eukaryota</taxon>
        <taxon>Metazoa</taxon>
        <taxon>Ecdysozoa</taxon>
        <taxon>Arthropoda</taxon>
        <taxon>Chelicerata</taxon>
        <taxon>Arachnida</taxon>
        <taxon>Acari</taxon>
        <taxon>Acariformes</taxon>
        <taxon>Trombidiformes</taxon>
        <taxon>Prostigmata</taxon>
        <taxon>Anystina</taxon>
        <taxon>Parasitengona</taxon>
        <taxon>Trombidioidea</taxon>
        <taxon>Trombidiidae</taxon>
        <taxon>Dinothrombium</taxon>
    </lineage>
</organism>
<keyword evidence="3" id="KW-0472">Membrane</keyword>
<dbReference type="OrthoDB" id="7440309at2759"/>
<dbReference type="AlphaFoldDB" id="A0A3S3NIV7"/>
<dbReference type="Gene3D" id="3.40.50.12780">
    <property type="entry name" value="N-terminal domain of ligase-like"/>
    <property type="match status" value="1"/>
</dbReference>
<dbReference type="PROSITE" id="PS00455">
    <property type="entry name" value="AMP_BINDING"/>
    <property type="match status" value="1"/>
</dbReference>
<protein>
    <recommendedName>
        <fullName evidence="8">AMP-dependent synthetase/ligase domain-containing protein</fullName>
    </recommendedName>
</protein>
<evidence type="ECO:0000256" key="3">
    <source>
        <dbReference type="SAM" id="Phobius"/>
    </source>
</evidence>
<proteinExistence type="predicted"/>
<dbReference type="InterPro" id="IPR023213">
    <property type="entry name" value="CAT-like_dom_sf"/>
</dbReference>